<feature type="compositionally biased region" description="Basic and acidic residues" evidence="1">
    <location>
        <begin position="386"/>
        <end position="421"/>
    </location>
</feature>
<gene>
    <name evidence="2" type="ORF">PODANS_7_10350</name>
</gene>
<feature type="region of interest" description="Disordered" evidence="1">
    <location>
        <begin position="347"/>
        <end position="438"/>
    </location>
</feature>
<dbReference type="GeneID" id="6192580"/>
<feature type="compositionally biased region" description="Low complexity" evidence="1">
    <location>
        <begin position="227"/>
        <end position="247"/>
    </location>
</feature>
<feature type="region of interest" description="Disordered" evidence="1">
    <location>
        <begin position="1"/>
        <end position="66"/>
    </location>
</feature>
<feature type="compositionally biased region" description="Low complexity" evidence="1">
    <location>
        <begin position="50"/>
        <end position="59"/>
    </location>
</feature>
<dbReference type="HOGENOM" id="CLU_625723_0_0_1"/>
<dbReference type="KEGG" id="pan:PODANSg5437"/>
<evidence type="ECO:0000256" key="1">
    <source>
        <dbReference type="SAM" id="MobiDB-lite"/>
    </source>
</evidence>
<sequence>MIKDQPSHPAPEGEGVGEATSTELVKQEGTEVAEGEETEEVNGEEGDGNGNDQEQNADGTAKPVTGGFGMGFGGNFEQMPMMMAMNNGFGSFPMMGQSNFTCVGGFQGMGMNGMNMNMGMGAAAAAAGYGGEADNWSGQQSWNVGQDNYNHPSASGMGNGDYGSFNSGFQTGYNQGNYGHPNQFNDYRRNQWGGFPRGRGRGRGYGYGGGGYGRGNFHNGGYGGGNYNDQNFNNGQQQYPGSMNGQGSEFGGGENGEGAVGPNDGTVDEFGRSIRADDGAEGAADGHQDGVPHHQGEGGEEGAHHQGEEGGPAQPADEVLINAPKGPKAMLRGLPNTSYIHLQARGWVDDGKPNTPNSANGTAAPSQAGDHPRSRSSSPSGSRRGGGGEDYHHHHSHRDRDHEAYHSSWRERGKSSRHEGQSTRTHSPSAVEIMINGW</sequence>
<proteinExistence type="predicted"/>
<feature type="compositionally biased region" description="Polar residues" evidence="1">
    <location>
        <begin position="354"/>
        <end position="365"/>
    </location>
</feature>
<dbReference type="OrthoDB" id="106784at2759"/>
<feature type="compositionally biased region" description="Gly residues" evidence="1">
    <location>
        <begin position="248"/>
        <end position="259"/>
    </location>
</feature>
<evidence type="ECO:0000313" key="2">
    <source>
        <dbReference type="EMBL" id="CAP69075.1"/>
    </source>
</evidence>
<dbReference type="VEuPathDB" id="FungiDB:PODANS_7_10350"/>
<reference evidence="2" key="1">
    <citation type="journal article" date="2008" name="Genome Biol.">
        <title>The genome sequence of the model ascomycete fungus Podospora anserina.</title>
        <authorList>
            <person name="Espagne E."/>
            <person name="Lespinet O."/>
            <person name="Malagnac F."/>
            <person name="Da Silva C."/>
            <person name="Jaillon O."/>
            <person name="Porcel B.M."/>
            <person name="Couloux A."/>
            <person name="Aury J.-M."/>
            <person name="Segurens B."/>
            <person name="Poulain J."/>
            <person name="Anthouard V."/>
            <person name="Grossetete S."/>
            <person name="Khalili H."/>
            <person name="Coppin E."/>
            <person name="Dequard-Chablat M."/>
            <person name="Picard M."/>
            <person name="Contamine V."/>
            <person name="Arnaise S."/>
            <person name="Bourdais A."/>
            <person name="Berteaux-Lecellier V."/>
            <person name="Gautheret D."/>
            <person name="de Vries R.P."/>
            <person name="Battaglia E."/>
            <person name="Coutinho P.M."/>
            <person name="Danchin E.G.J."/>
            <person name="Henrissat B."/>
            <person name="El Khoury R."/>
            <person name="Sainsard-Chanet A."/>
            <person name="Boivin A."/>
            <person name="Pinan-Lucarre B."/>
            <person name="Sellem C.H."/>
            <person name="Debuchy R."/>
            <person name="Wincker P."/>
            <person name="Weissenbach J."/>
            <person name="Silar P."/>
        </authorList>
    </citation>
    <scope>NUCLEOTIDE SEQUENCE [LARGE SCALE GENOMIC DNA]</scope>
    <source>
        <strain evidence="2">S mat+</strain>
    </source>
</reference>
<name>B2AXF1_PODAN</name>
<accession>B2AXF1</accession>
<organism evidence="2">
    <name type="scientific">Podospora anserina (strain S / ATCC MYA-4624 / DSM 980 / FGSC 10383)</name>
    <name type="common">Pleurage anserina</name>
    <dbReference type="NCBI Taxonomy" id="515849"/>
    <lineage>
        <taxon>Eukaryota</taxon>
        <taxon>Fungi</taxon>
        <taxon>Dikarya</taxon>
        <taxon>Ascomycota</taxon>
        <taxon>Pezizomycotina</taxon>
        <taxon>Sordariomycetes</taxon>
        <taxon>Sordariomycetidae</taxon>
        <taxon>Sordariales</taxon>
        <taxon>Podosporaceae</taxon>
        <taxon>Podospora</taxon>
        <taxon>Podospora anserina</taxon>
    </lineage>
</organism>
<protein>
    <submittedName>
        <fullName evidence="2">Podospora anserina S mat+ genomic DNA chromosome 7, supercontig 1</fullName>
    </submittedName>
</protein>
<dbReference type="RefSeq" id="XP_001908402.1">
    <property type="nucleotide sequence ID" value="XM_001908367.1"/>
</dbReference>
<reference evidence="2" key="2">
    <citation type="submission" date="2008-07" db="EMBL/GenBank/DDBJ databases">
        <authorList>
            <person name="Genoscope - CEA"/>
        </authorList>
    </citation>
    <scope>NUCLEOTIDE SEQUENCE</scope>
    <source>
        <strain evidence="2">S mat+</strain>
    </source>
</reference>
<dbReference type="EMBL" id="CU633900">
    <property type="protein sequence ID" value="CAP69075.1"/>
    <property type="molecule type" value="Genomic_DNA"/>
</dbReference>
<feature type="compositionally biased region" description="Basic and acidic residues" evidence="1">
    <location>
        <begin position="269"/>
        <end position="308"/>
    </location>
</feature>
<dbReference type="AlphaFoldDB" id="B2AXF1"/>
<feature type="compositionally biased region" description="Acidic residues" evidence="1">
    <location>
        <begin position="31"/>
        <end position="47"/>
    </location>
</feature>
<feature type="region of interest" description="Disordered" evidence="1">
    <location>
        <begin position="227"/>
        <end position="319"/>
    </location>
</feature>